<dbReference type="InterPro" id="IPR036236">
    <property type="entry name" value="Znf_C2H2_sf"/>
</dbReference>
<comment type="subcellular location">
    <subcellularLocation>
        <location evidence="1">Nucleus</location>
    </subcellularLocation>
</comment>
<evidence type="ECO:0000256" key="1">
    <source>
        <dbReference type="ARBA" id="ARBA00004123"/>
    </source>
</evidence>
<organism evidence="9 10">
    <name type="scientific">Dichomitus squalens</name>
    <dbReference type="NCBI Taxonomy" id="114155"/>
    <lineage>
        <taxon>Eukaryota</taxon>
        <taxon>Fungi</taxon>
        <taxon>Dikarya</taxon>
        <taxon>Basidiomycota</taxon>
        <taxon>Agaricomycotina</taxon>
        <taxon>Agaricomycetes</taxon>
        <taxon>Polyporales</taxon>
        <taxon>Polyporaceae</taxon>
        <taxon>Dichomitus</taxon>
    </lineage>
</organism>
<keyword evidence="10" id="KW-1185">Reference proteome</keyword>
<keyword evidence="5" id="KW-0805">Transcription regulation</keyword>
<accession>A0A4Q9NRM1</accession>
<dbReference type="Gene3D" id="3.30.160.60">
    <property type="entry name" value="Classic Zinc Finger"/>
    <property type="match status" value="3"/>
</dbReference>
<reference evidence="9 10" key="1">
    <citation type="submission" date="2019-01" db="EMBL/GenBank/DDBJ databases">
        <title>Draft genome sequences of three monokaryotic isolates of the white-rot basidiomycete fungus Dichomitus squalens.</title>
        <authorList>
            <consortium name="DOE Joint Genome Institute"/>
            <person name="Lopez S.C."/>
            <person name="Andreopoulos B."/>
            <person name="Pangilinan J."/>
            <person name="Lipzen A."/>
            <person name="Riley R."/>
            <person name="Ahrendt S."/>
            <person name="Ng V."/>
            <person name="Barry K."/>
            <person name="Daum C."/>
            <person name="Grigoriev I.V."/>
            <person name="Hilden K.S."/>
            <person name="Makela M.R."/>
            <person name="de Vries R.P."/>
        </authorList>
    </citation>
    <scope>NUCLEOTIDE SEQUENCE [LARGE SCALE GENOMIC DNA]</scope>
    <source>
        <strain evidence="9 10">CBS 464.89</strain>
    </source>
</reference>
<evidence type="ECO:0000256" key="4">
    <source>
        <dbReference type="ARBA" id="ARBA00022833"/>
    </source>
</evidence>
<evidence type="ECO:0000256" key="6">
    <source>
        <dbReference type="ARBA" id="ARBA00023163"/>
    </source>
</evidence>
<dbReference type="GO" id="GO:0005634">
    <property type="term" value="C:nucleus"/>
    <property type="evidence" value="ECO:0007669"/>
    <property type="project" value="UniProtKB-SubCell"/>
</dbReference>
<name>A0A4Q9NRM1_9APHY</name>
<evidence type="ECO:0000256" key="2">
    <source>
        <dbReference type="ARBA" id="ARBA00022723"/>
    </source>
</evidence>
<dbReference type="SMART" id="SM00355">
    <property type="entry name" value="ZnF_C2H2"/>
    <property type="match status" value="4"/>
</dbReference>
<dbReference type="PROSITE" id="PS00028">
    <property type="entry name" value="ZINC_FINGER_C2H2_1"/>
    <property type="match status" value="4"/>
</dbReference>
<keyword evidence="3" id="KW-0863">Zinc-finger</keyword>
<dbReference type="Pfam" id="PF00096">
    <property type="entry name" value="zf-C2H2"/>
    <property type="match status" value="1"/>
</dbReference>
<protein>
    <submittedName>
        <fullName evidence="9">Uncharacterized protein</fullName>
    </submittedName>
</protein>
<dbReference type="InterPro" id="IPR013087">
    <property type="entry name" value="Znf_C2H2_type"/>
</dbReference>
<evidence type="ECO:0000256" key="5">
    <source>
        <dbReference type="ARBA" id="ARBA00023015"/>
    </source>
</evidence>
<evidence type="ECO:0000256" key="7">
    <source>
        <dbReference type="ARBA" id="ARBA00023242"/>
    </source>
</evidence>
<keyword evidence="2" id="KW-0479">Metal-binding</keyword>
<dbReference type="PANTHER" id="PTHR46179:SF13">
    <property type="entry name" value="C2H2-TYPE DOMAIN-CONTAINING PROTEIN"/>
    <property type="match status" value="1"/>
</dbReference>
<feature type="region of interest" description="Disordered" evidence="8">
    <location>
        <begin position="197"/>
        <end position="216"/>
    </location>
</feature>
<sequence length="216" mass="24302">MSNANPFDLADLLETGLVIQDNPRGRGKIGTLFLCPFPGCEKEFSVKWNLKVHFKFVHLRAGTRYACSVLGCGGVCTLHSDLPKHVQHEHPSVGHPAEENVQPAAFMDTDAFERNNVRALHLVNPPMDLLVQDAPQSPRQAADAKPFVCHHADCNAAFAHTRNLRLHCTLVHSEARRDFACSAPGCSRMYKRNHDLRRHMRRSHERARERLSDSLS</sequence>
<dbReference type="GO" id="GO:0006357">
    <property type="term" value="P:regulation of transcription by RNA polymerase II"/>
    <property type="evidence" value="ECO:0007669"/>
    <property type="project" value="TreeGrafter"/>
</dbReference>
<dbReference type="PANTHER" id="PTHR46179">
    <property type="entry name" value="ZINC FINGER PROTEIN"/>
    <property type="match status" value="1"/>
</dbReference>
<dbReference type="Proteomes" id="UP000292082">
    <property type="component" value="Unassembled WGS sequence"/>
</dbReference>
<evidence type="ECO:0000256" key="8">
    <source>
        <dbReference type="SAM" id="MobiDB-lite"/>
    </source>
</evidence>
<keyword evidence="6" id="KW-0804">Transcription</keyword>
<evidence type="ECO:0000313" key="9">
    <source>
        <dbReference type="EMBL" id="TBU60375.1"/>
    </source>
</evidence>
<evidence type="ECO:0000256" key="3">
    <source>
        <dbReference type="ARBA" id="ARBA00022771"/>
    </source>
</evidence>
<proteinExistence type="predicted"/>
<dbReference type="AlphaFoldDB" id="A0A4Q9NRM1"/>
<dbReference type="SUPFAM" id="SSF57667">
    <property type="entry name" value="beta-beta-alpha zinc fingers"/>
    <property type="match status" value="1"/>
</dbReference>
<keyword evidence="4" id="KW-0862">Zinc</keyword>
<evidence type="ECO:0000313" key="10">
    <source>
        <dbReference type="Proteomes" id="UP000292082"/>
    </source>
</evidence>
<dbReference type="InterPro" id="IPR051061">
    <property type="entry name" value="Zinc_finger_trans_reg"/>
</dbReference>
<dbReference type="EMBL" id="ML145105">
    <property type="protein sequence ID" value="TBU60375.1"/>
    <property type="molecule type" value="Genomic_DNA"/>
</dbReference>
<gene>
    <name evidence="9" type="ORF">BD310DRAFT_957656</name>
</gene>
<feature type="compositionally biased region" description="Basic and acidic residues" evidence="8">
    <location>
        <begin position="206"/>
        <end position="216"/>
    </location>
</feature>
<dbReference type="PROSITE" id="PS50157">
    <property type="entry name" value="ZINC_FINGER_C2H2_2"/>
    <property type="match status" value="3"/>
</dbReference>
<keyword evidence="7" id="KW-0539">Nucleus</keyword>
<dbReference type="GO" id="GO:0008270">
    <property type="term" value="F:zinc ion binding"/>
    <property type="evidence" value="ECO:0007669"/>
    <property type="project" value="UniProtKB-KW"/>
</dbReference>